<dbReference type="GO" id="GO:0046872">
    <property type="term" value="F:metal ion binding"/>
    <property type="evidence" value="ECO:0007669"/>
    <property type="project" value="UniProtKB-KW"/>
</dbReference>
<dbReference type="CDD" id="cd14265">
    <property type="entry name" value="UDPK_IM_like"/>
    <property type="match status" value="1"/>
</dbReference>
<evidence type="ECO:0000256" key="18">
    <source>
        <dbReference type="PIRSR" id="PIRSR600829-4"/>
    </source>
</evidence>
<dbReference type="GO" id="GO:0016301">
    <property type="term" value="F:kinase activity"/>
    <property type="evidence" value="ECO:0007669"/>
    <property type="project" value="UniProtKB-KW"/>
</dbReference>
<protein>
    <submittedName>
        <fullName evidence="20">Diacylglycerol kinase</fullName>
    </submittedName>
</protein>
<comment type="similarity">
    <text evidence="2">Belongs to the bacterial diacylglycerol kinase family.</text>
</comment>
<evidence type="ECO:0000256" key="11">
    <source>
        <dbReference type="ARBA" id="ARBA00023098"/>
    </source>
</evidence>
<feature type="binding site" evidence="17">
    <location>
        <position position="74"/>
    </location>
    <ligand>
        <name>ATP</name>
        <dbReference type="ChEBI" id="CHEBI:30616"/>
    </ligand>
</feature>
<evidence type="ECO:0000256" key="7">
    <source>
        <dbReference type="ARBA" id="ARBA00022741"/>
    </source>
</evidence>
<dbReference type="InterPro" id="IPR000829">
    <property type="entry name" value="DAGK"/>
</dbReference>
<reference evidence="21" key="1">
    <citation type="submission" date="2011-05" db="EMBL/GenBank/DDBJ databases">
        <title>Complete sequence of Desulfotomaculum ruminis DSM 2154.</title>
        <authorList>
            <person name="Lucas S."/>
            <person name="Copeland A."/>
            <person name="Lapidus A."/>
            <person name="Cheng J.-F."/>
            <person name="Goodwin L."/>
            <person name="Pitluck S."/>
            <person name="Lu M."/>
            <person name="Detter J.C."/>
            <person name="Han C."/>
            <person name="Tapia R."/>
            <person name="Land M."/>
            <person name="Hauser L."/>
            <person name="Kyrpides N."/>
            <person name="Ivanova N."/>
            <person name="Mikhailova N."/>
            <person name="Pagani I."/>
            <person name="Stams A.J.M."/>
            <person name="Plugge C.M."/>
            <person name="Muyzer G."/>
            <person name="Kuever J."/>
            <person name="Parshina S.N."/>
            <person name="Ivanova A.E."/>
            <person name="Nazina T.N."/>
            <person name="Brambilla E."/>
            <person name="Spring S."/>
            <person name="Klenk H.-P."/>
            <person name="Woyke T."/>
        </authorList>
    </citation>
    <scope>NUCLEOTIDE SEQUENCE [LARGE SCALE GENOMIC DNA]</scope>
    <source>
        <strain evidence="21">ATCC 23193 / DSM 2154 / NCIB 8452 / DL</strain>
    </source>
</reference>
<dbReference type="eggNOG" id="COG0818">
    <property type="taxonomic scope" value="Bacteria"/>
</dbReference>
<dbReference type="Gene3D" id="1.10.287.3610">
    <property type="match status" value="1"/>
</dbReference>
<evidence type="ECO:0000256" key="1">
    <source>
        <dbReference type="ARBA" id="ARBA00004651"/>
    </source>
</evidence>
<dbReference type="GO" id="GO:0008654">
    <property type="term" value="P:phospholipid biosynthetic process"/>
    <property type="evidence" value="ECO:0007669"/>
    <property type="project" value="UniProtKB-KW"/>
</dbReference>
<evidence type="ECO:0000256" key="16">
    <source>
        <dbReference type="PIRSR" id="PIRSR600829-2"/>
    </source>
</evidence>
<keyword evidence="11" id="KW-0443">Lipid metabolism</keyword>
<evidence type="ECO:0000256" key="9">
    <source>
        <dbReference type="ARBA" id="ARBA00022840"/>
    </source>
</evidence>
<evidence type="ECO:0000256" key="13">
    <source>
        <dbReference type="ARBA" id="ARBA00023209"/>
    </source>
</evidence>
<organism evidence="20 21">
    <name type="scientific">Desulforamulus ruminis (strain ATCC 23193 / DSM 2154 / NCIMB 8452 / DL)</name>
    <name type="common">Desulfotomaculum ruminis</name>
    <dbReference type="NCBI Taxonomy" id="696281"/>
    <lineage>
        <taxon>Bacteria</taxon>
        <taxon>Bacillati</taxon>
        <taxon>Bacillota</taxon>
        <taxon>Clostridia</taxon>
        <taxon>Eubacteriales</taxon>
        <taxon>Peptococcaceae</taxon>
        <taxon>Desulforamulus</taxon>
    </lineage>
</organism>
<evidence type="ECO:0000313" key="21">
    <source>
        <dbReference type="Proteomes" id="UP000009234"/>
    </source>
</evidence>
<keyword evidence="18" id="KW-0479">Metal-binding</keyword>
<feature type="binding site" evidence="18">
    <location>
        <position position="74"/>
    </location>
    <ligand>
        <name>a divalent metal cation</name>
        <dbReference type="ChEBI" id="CHEBI:60240"/>
    </ligand>
</feature>
<keyword evidence="18" id="KW-0460">Magnesium</keyword>
<dbReference type="EMBL" id="CP002780">
    <property type="protein sequence ID" value="AEG59427.1"/>
    <property type="molecule type" value="Genomic_DNA"/>
</dbReference>
<dbReference type="PANTHER" id="PTHR34299:SF1">
    <property type="entry name" value="DIACYLGLYCEROL KINASE"/>
    <property type="match status" value="1"/>
</dbReference>
<keyword evidence="13" id="KW-0594">Phospholipid biosynthesis</keyword>
<dbReference type="RefSeq" id="WP_013841198.1">
    <property type="nucleotide sequence ID" value="NC_015589.1"/>
</dbReference>
<keyword evidence="4" id="KW-0444">Lipid biosynthesis</keyword>
<dbReference type="KEGG" id="dru:Desru_1152"/>
<dbReference type="Pfam" id="PF01219">
    <property type="entry name" value="DAGK_prokar"/>
    <property type="match status" value="1"/>
</dbReference>
<dbReference type="AlphaFoldDB" id="F6DMW9"/>
<evidence type="ECO:0000256" key="6">
    <source>
        <dbReference type="ARBA" id="ARBA00022692"/>
    </source>
</evidence>
<feature type="transmembrane region" description="Helical" evidence="19">
    <location>
        <begin position="54"/>
        <end position="73"/>
    </location>
</feature>
<dbReference type="STRING" id="696281.Desru_1152"/>
<dbReference type="GO" id="GO:0005886">
    <property type="term" value="C:plasma membrane"/>
    <property type="evidence" value="ECO:0007669"/>
    <property type="project" value="UniProtKB-SubCell"/>
</dbReference>
<dbReference type="Proteomes" id="UP000009234">
    <property type="component" value="Chromosome"/>
</dbReference>
<gene>
    <name evidence="20" type="ordered locus">Desru_1152</name>
</gene>
<evidence type="ECO:0000313" key="20">
    <source>
        <dbReference type="EMBL" id="AEG59427.1"/>
    </source>
</evidence>
<keyword evidence="6 19" id="KW-0812">Transmembrane</keyword>
<evidence type="ECO:0000256" key="5">
    <source>
        <dbReference type="ARBA" id="ARBA00022679"/>
    </source>
</evidence>
<comment type="subcellular location">
    <subcellularLocation>
        <location evidence="1">Cell membrane</location>
        <topology evidence="1">Multi-pass membrane protein</topology>
    </subcellularLocation>
</comment>
<evidence type="ECO:0000256" key="17">
    <source>
        <dbReference type="PIRSR" id="PIRSR600829-3"/>
    </source>
</evidence>
<keyword evidence="3" id="KW-1003">Cell membrane</keyword>
<keyword evidence="12 19" id="KW-0472">Membrane</keyword>
<dbReference type="GO" id="GO:0005524">
    <property type="term" value="F:ATP binding"/>
    <property type="evidence" value="ECO:0007669"/>
    <property type="project" value="UniProtKB-KW"/>
</dbReference>
<name>F6DMW9_DESRL</name>
<feature type="binding site" evidence="17">
    <location>
        <position position="14"/>
    </location>
    <ligand>
        <name>ATP</name>
        <dbReference type="ChEBI" id="CHEBI:30616"/>
    </ligand>
</feature>
<feature type="active site" description="Proton acceptor" evidence="15">
    <location>
        <position position="67"/>
    </location>
</feature>
<dbReference type="InterPro" id="IPR033717">
    <property type="entry name" value="UDPK"/>
</dbReference>
<evidence type="ECO:0000256" key="12">
    <source>
        <dbReference type="ARBA" id="ARBA00023136"/>
    </source>
</evidence>
<evidence type="ECO:0000256" key="14">
    <source>
        <dbReference type="ARBA" id="ARBA00023264"/>
    </source>
</evidence>
<proteinExistence type="inferred from homology"/>
<keyword evidence="10 19" id="KW-1133">Transmembrane helix</keyword>
<evidence type="ECO:0000256" key="3">
    <source>
        <dbReference type="ARBA" id="ARBA00022475"/>
    </source>
</evidence>
<accession>F6DMW9</accession>
<dbReference type="PANTHER" id="PTHR34299">
    <property type="entry name" value="DIACYLGLYCEROL KINASE"/>
    <property type="match status" value="1"/>
</dbReference>
<keyword evidence="9 17" id="KW-0067">ATP-binding</keyword>
<dbReference type="InterPro" id="IPR036945">
    <property type="entry name" value="DAGK_sf"/>
</dbReference>
<evidence type="ECO:0000256" key="10">
    <source>
        <dbReference type="ARBA" id="ARBA00022989"/>
    </source>
</evidence>
<comment type="cofactor">
    <cofactor evidence="18">
        <name>Mg(2+)</name>
        <dbReference type="ChEBI" id="CHEBI:18420"/>
    </cofactor>
    <text evidence="18">Mn(2+), Zn(2+), Cd(2+) and Co(2+) support activity to lesser extents.</text>
</comment>
<keyword evidence="21" id="KW-1185">Reference proteome</keyword>
<keyword evidence="5" id="KW-0808">Transferase</keyword>
<keyword evidence="7 17" id="KW-0547">Nucleotide-binding</keyword>
<feature type="binding site" evidence="17">
    <location>
        <begin position="92"/>
        <end position="93"/>
    </location>
    <ligand>
        <name>ATP</name>
        <dbReference type="ChEBI" id="CHEBI:30616"/>
    </ligand>
</feature>
<dbReference type="HOGENOM" id="CLU_112343_2_2_9"/>
<evidence type="ECO:0000256" key="4">
    <source>
        <dbReference type="ARBA" id="ARBA00022516"/>
    </source>
</evidence>
<sequence length="120" mass="13291">MILSRKPFYRSFLYALAGILHALKTQRNMKVHMVATFLVVTVGLFLRLSRGEWLAITFAVFLVLMAEMLNTAIEAALDLYCPRQHPLAKIAKDCAAGAVLLAAINSIIVAYLVLWPKMAG</sequence>
<evidence type="ECO:0000256" key="19">
    <source>
        <dbReference type="SAM" id="Phobius"/>
    </source>
</evidence>
<evidence type="ECO:0000256" key="15">
    <source>
        <dbReference type="PIRSR" id="PIRSR600829-1"/>
    </source>
</evidence>
<feature type="binding site" evidence="16">
    <location>
        <position position="67"/>
    </location>
    <ligand>
        <name>substrate</name>
    </ligand>
</feature>
<evidence type="ECO:0000256" key="8">
    <source>
        <dbReference type="ARBA" id="ARBA00022777"/>
    </source>
</evidence>
<keyword evidence="8 20" id="KW-0418">Kinase</keyword>
<feature type="transmembrane region" description="Helical" evidence="19">
    <location>
        <begin position="94"/>
        <end position="114"/>
    </location>
</feature>
<keyword evidence="14" id="KW-1208">Phospholipid metabolism</keyword>
<feature type="transmembrane region" description="Helical" evidence="19">
    <location>
        <begin position="31"/>
        <end position="48"/>
    </location>
</feature>
<evidence type="ECO:0000256" key="2">
    <source>
        <dbReference type="ARBA" id="ARBA00005967"/>
    </source>
</evidence>
<reference evidence="20 21" key="2">
    <citation type="journal article" date="2012" name="Stand. Genomic Sci.">
        <title>Complete genome sequence of the sulfate-reducing firmicute Desulfotomaculum ruminis type strain (DL(T)).</title>
        <authorList>
            <person name="Spring S."/>
            <person name="Visser M."/>
            <person name="Lu M."/>
            <person name="Copeland A."/>
            <person name="Lapidus A."/>
            <person name="Lucas S."/>
            <person name="Cheng J.F."/>
            <person name="Han C."/>
            <person name="Tapia R."/>
            <person name="Goodwin L.A."/>
            <person name="Pitluck S."/>
            <person name="Ivanova N."/>
            <person name="Land M."/>
            <person name="Hauser L."/>
            <person name="Larimer F."/>
            <person name="Rohde M."/>
            <person name="Goker M."/>
            <person name="Detter J.C."/>
            <person name="Kyrpides N.C."/>
            <person name="Woyke T."/>
            <person name="Schaap P.J."/>
            <person name="Plugge C.M."/>
            <person name="Muyzer G."/>
            <person name="Kuever J."/>
            <person name="Pereira I.A."/>
            <person name="Parshina S.N."/>
            <person name="Bernier-Latmani R."/>
            <person name="Stams A.J."/>
            <person name="Klenk H.P."/>
        </authorList>
    </citation>
    <scope>NUCLEOTIDE SEQUENCE [LARGE SCALE GENOMIC DNA]</scope>
    <source>
        <strain evidence="21">ATCC 23193 / DSM 2154 / NCIB 8452 / DL</strain>
    </source>
</reference>